<gene>
    <name evidence="1" type="ORF">Vau01_122110</name>
</gene>
<name>A0A8J3ZMI2_9ACTN</name>
<dbReference type="AlphaFoldDB" id="A0A8J3ZMI2"/>
<keyword evidence="2" id="KW-1185">Reference proteome</keyword>
<proteinExistence type="predicted"/>
<accession>A0A8J3ZMI2</accession>
<evidence type="ECO:0000313" key="2">
    <source>
        <dbReference type="Proteomes" id="UP000612585"/>
    </source>
</evidence>
<sequence>MDVLFGFDQPAGESVHDAEMAVGTAFAAAHTGPADRLQAAQQAAQRIVEAVEGW</sequence>
<dbReference type="Proteomes" id="UP000612585">
    <property type="component" value="Unassembled WGS sequence"/>
</dbReference>
<protein>
    <submittedName>
        <fullName evidence="1">Uncharacterized protein</fullName>
    </submittedName>
</protein>
<comment type="caution">
    <text evidence="1">The sequence shown here is derived from an EMBL/GenBank/DDBJ whole genome shotgun (WGS) entry which is preliminary data.</text>
</comment>
<organism evidence="1 2">
    <name type="scientific">Virgisporangium aurantiacum</name>
    <dbReference type="NCBI Taxonomy" id="175570"/>
    <lineage>
        <taxon>Bacteria</taxon>
        <taxon>Bacillati</taxon>
        <taxon>Actinomycetota</taxon>
        <taxon>Actinomycetes</taxon>
        <taxon>Micromonosporales</taxon>
        <taxon>Micromonosporaceae</taxon>
        <taxon>Virgisporangium</taxon>
    </lineage>
</organism>
<reference evidence="1" key="1">
    <citation type="submission" date="2021-01" db="EMBL/GenBank/DDBJ databases">
        <title>Whole genome shotgun sequence of Virgisporangium aurantiacum NBRC 16421.</title>
        <authorList>
            <person name="Komaki H."/>
            <person name="Tamura T."/>
        </authorList>
    </citation>
    <scope>NUCLEOTIDE SEQUENCE</scope>
    <source>
        <strain evidence="1">NBRC 16421</strain>
    </source>
</reference>
<evidence type="ECO:0000313" key="1">
    <source>
        <dbReference type="EMBL" id="GIJ64695.1"/>
    </source>
</evidence>
<dbReference type="EMBL" id="BOPG01000126">
    <property type="protein sequence ID" value="GIJ64695.1"/>
    <property type="molecule type" value="Genomic_DNA"/>
</dbReference>